<evidence type="ECO:0000259" key="5">
    <source>
        <dbReference type="PROSITE" id="PS50893"/>
    </source>
</evidence>
<dbReference type="Pfam" id="PF00005">
    <property type="entry name" value="ABC_tran"/>
    <property type="match status" value="1"/>
</dbReference>
<keyword evidence="2" id="KW-0547">Nucleotide-binding</keyword>
<feature type="region of interest" description="Disordered" evidence="4">
    <location>
        <begin position="1"/>
        <end position="20"/>
    </location>
</feature>
<dbReference type="InterPro" id="IPR017871">
    <property type="entry name" value="ABC_transporter-like_CS"/>
</dbReference>
<keyword evidence="1" id="KW-0813">Transport</keyword>
<dbReference type="PANTHER" id="PTHR42734">
    <property type="entry name" value="METAL TRANSPORT SYSTEM ATP-BINDING PROTEIN TM_0124-RELATED"/>
    <property type="match status" value="1"/>
</dbReference>
<proteinExistence type="predicted"/>
<dbReference type="RefSeq" id="WP_184613545.1">
    <property type="nucleotide sequence ID" value="NZ_BOOS01000002.1"/>
</dbReference>
<dbReference type="InterPro" id="IPR003439">
    <property type="entry name" value="ABC_transporter-like_ATP-bd"/>
</dbReference>
<feature type="domain" description="ABC transporter" evidence="5">
    <location>
        <begin position="23"/>
        <end position="257"/>
    </location>
</feature>
<evidence type="ECO:0000256" key="3">
    <source>
        <dbReference type="ARBA" id="ARBA00022840"/>
    </source>
</evidence>
<dbReference type="EC" id="3.6.3.-" evidence="6"/>
<dbReference type="SUPFAM" id="SSF52540">
    <property type="entry name" value="P-loop containing nucleoside triphosphate hydrolases"/>
    <property type="match status" value="1"/>
</dbReference>
<evidence type="ECO:0000256" key="2">
    <source>
        <dbReference type="ARBA" id="ARBA00022741"/>
    </source>
</evidence>
<keyword evidence="7" id="KW-1185">Reference proteome</keyword>
<reference evidence="6 7" key="1">
    <citation type="submission" date="2020-08" db="EMBL/GenBank/DDBJ databases">
        <title>Sequencing the genomes of 1000 actinobacteria strains.</title>
        <authorList>
            <person name="Klenk H.-P."/>
        </authorList>
    </citation>
    <scope>NUCLEOTIDE SEQUENCE [LARGE SCALE GENOMIC DNA]</scope>
    <source>
        <strain evidence="6 7">DSM 45790</strain>
    </source>
</reference>
<sequence>MTRSAQATGVAPPPVTADTPPAFAMADGRVALDGRPVLRGIDLRVTPGEVVAVLGANGSGKSTLIRALLGLTPLSGGSTELYGVPPARFRDWWRVGYVPQRLSVGGGVPATVREIVASGRVARQRRLRRAGAEDRAAVARALDAVGLTSRAGEPVGWLSGGQQQRVLIARALAGDPDTYVMDEPTAGVDAENQRHLAATLAALVERGKTVLLVAHELGPLAPLITRSVVLRDGLVVHDGAPPHGEPVHPAVHHPADLPGPGAAR</sequence>
<dbReference type="InterPro" id="IPR027417">
    <property type="entry name" value="P-loop_NTPase"/>
</dbReference>
<dbReference type="InterPro" id="IPR050153">
    <property type="entry name" value="Metal_Ion_Import_ABC"/>
</dbReference>
<dbReference type="SMART" id="SM00382">
    <property type="entry name" value="AAA"/>
    <property type="match status" value="1"/>
</dbReference>
<gene>
    <name evidence="6" type="ORF">BJ981_004542</name>
</gene>
<accession>A0A7W8Z845</accession>
<comment type="caution">
    <text evidence="6">The sequence shown here is derived from an EMBL/GenBank/DDBJ whole genome shotgun (WGS) entry which is preliminary data.</text>
</comment>
<dbReference type="InterPro" id="IPR003593">
    <property type="entry name" value="AAA+_ATPase"/>
</dbReference>
<evidence type="ECO:0000313" key="7">
    <source>
        <dbReference type="Proteomes" id="UP000588112"/>
    </source>
</evidence>
<protein>
    <submittedName>
        <fullName evidence="6">Zinc transport system ATP-binding protein</fullName>
        <ecNumber evidence="6">3.6.3.-</ecNumber>
    </submittedName>
</protein>
<dbReference type="AlphaFoldDB" id="A0A7W8Z845"/>
<evidence type="ECO:0000256" key="1">
    <source>
        <dbReference type="ARBA" id="ARBA00022448"/>
    </source>
</evidence>
<keyword evidence="3 6" id="KW-0067">ATP-binding</keyword>
<keyword evidence="6" id="KW-0378">Hydrolase</keyword>
<dbReference type="PROSITE" id="PS50893">
    <property type="entry name" value="ABC_TRANSPORTER_2"/>
    <property type="match status" value="1"/>
</dbReference>
<organism evidence="6 7">
    <name type="scientific">Sphaerisporangium krabiense</name>
    <dbReference type="NCBI Taxonomy" id="763782"/>
    <lineage>
        <taxon>Bacteria</taxon>
        <taxon>Bacillati</taxon>
        <taxon>Actinomycetota</taxon>
        <taxon>Actinomycetes</taxon>
        <taxon>Streptosporangiales</taxon>
        <taxon>Streptosporangiaceae</taxon>
        <taxon>Sphaerisporangium</taxon>
    </lineage>
</organism>
<dbReference type="Gene3D" id="3.40.50.300">
    <property type="entry name" value="P-loop containing nucleotide triphosphate hydrolases"/>
    <property type="match status" value="1"/>
</dbReference>
<evidence type="ECO:0000256" key="4">
    <source>
        <dbReference type="SAM" id="MobiDB-lite"/>
    </source>
</evidence>
<dbReference type="GO" id="GO:0016887">
    <property type="term" value="F:ATP hydrolysis activity"/>
    <property type="evidence" value="ECO:0007669"/>
    <property type="project" value="InterPro"/>
</dbReference>
<dbReference type="EMBL" id="JACHBR010000001">
    <property type="protein sequence ID" value="MBB5628843.1"/>
    <property type="molecule type" value="Genomic_DNA"/>
</dbReference>
<feature type="region of interest" description="Disordered" evidence="4">
    <location>
        <begin position="240"/>
        <end position="264"/>
    </location>
</feature>
<evidence type="ECO:0000313" key="6">
    <source>
        <dbReference type="EMBL" id="MBB5628843.1"/>
    </source>
</evidence>
<dbReference type="Proteomes" id="UP000588112">
    <property type="component" value="Unassembled WGS sequence"/>
</dbReference>
<dbReference type="GO" id="GO:0005524">
    <property type="term" value="F:ATP binding"/>
    <property type="evidence" value="ECO:0007669"/>
    <property type="project" value="UniProtKB-KW"/>
</dbReference>
<name>A0A7W8Z845_9ACTN</name>
<dbReference type="PROSITE" id="PS00211">
    <property type="entry name" value="ABC_TRANSPORTER_1"/>
    <property type="match status" value="1"/>
</dbReference>